<evidence type="ECO:0000313" key="3">
    <source>
        <dbReference type="Proteomes" id="UP001165121"/>
    </source>
</evidence>
<evidence type="ECO:0000313" key="2">
    <source>
        <dbReference type="EMBL" id="GMF62742.1"/>
    </source>
</evidence>
<protein>
    <submittedName>
        <fullName evidence="2">Unnamed protein product</fullName>
    </submittedName>
</protein>
<feature type="region of interest" description="Disordered" evidence="1">
    <location>
        <begin position="183"/>
        <end position="231"/>
    </location>
</feature>
<reference evidence="2" key="1">
    <citation type="submission" date="2023-04" db="EMBL/GenBank/DDBJ databases">
        <title>Phytophthora fragariaefolia NBRC 109709.</title>
        <authorList>
            <person name="Ichikawa N."/>
            <person name="Sato H."/>
            <person name="Tonouchi N."/>
        </authorList>
    </citation>
    <scope>NUCLEOTIDE SEQUENCE</scope>
    <source>
        <strain evidence="2">NBRC 109709</strain>
    </source>
</reference>
<evidence type="ECO:0000256" key="1">
    <source>
        <dbReference type="SAM" id="MobiDB-lite"/>
    </source>
</evidence>
<comment type="caution">
    <text evidence="2">The sequence shown here is derived from an EMBL/GenBank/DDBJ whole genome shotgun (WGS) entry which is preliminary data.</text>
</comment>
<dbReference type="Proteomes" id="UP001165121">
    <property type="component" value="Unassembled WGS sequence"/>
</dbReference>
<accession>A0A9W6YES3</accession>
<dbReference type="AlphaFoldDB" id="A0A9W6YES3"/>
<dbReference type="EMBL" id="BSXT01006652">
    <property type="protein sequence ID" value="GMF62742.1"/>
    <property type="molecule type" value="Genomic_DNA"/>
</dbReference>
<proteinExistence type="predicted"/>
<organism evidence="2 3">
    <name type="scientific">Phytophthora fragariaefolia</name>
    <dbReference type="NCBI Taxonomy" id="1490495"/>
    <lineage>
        <taxon>Eukaryota</taxon>
        <taxon>Sar</taxon>
        <taxon>Stramenopiles</taxon>
        <taxon>Oomycota</taxon>
        <taxon>Peronosporomycetes</taxon>
        <taxon>Peronosporales</taxon>
        <taxon>Peronosporaceae</taxon>
        <taxon>Phytophthora</taxon>
    </lineage>
</organism>
<dbReference type="OrthoDB" id="10530533at2759"/>
<keyword evidence="3" id="KW-1185">Reference proteome</keyword>
<gene>
    <name evidence="2" type="ORF">Pfra01_002733300</name>
</gene>
<name>A0A9W6YES3_9STRA</name>
<sequence length="231" mass="25170">MRIVDDAGYENFVVEREDKTGKPEVLIAHVSFLVSYHHPVSLLQQVATGLEAELDEENEDENIGSDGAATGAAVCTATDHVAAAERVAVQQRHEQFRNDEEAERAARGQHSQRVADWWRPDDDANGILLDSTCWSTSSERQDGVEAVRTAVDVGGCSPTSLNASGKTVGSWNTPLLRKSCNRAATSPMARNDGRNDQTVKKTCSRAATWVPDDARNNGRTTDGADPEDHRQ</sequence>